<evidence type="ECO:0000259" key="2">
    <source>
        <dbReference type="PROSITE" id="PS50172"/>
    </source>
</evidence>
<dbReference type="AlphaFoldDB" id="A0AAN7U3P3"/>
<feature type="domain" description="BRCT" evidence="2">
    <location>
        <begin position="1"/>
        <end position="90"/>
    </location>
</feature>
<sequence length="394" mass="43386">MEELFENDYFIIIGTVNDKDSLTDSIDECGGIFSKTLNKKTTLIICNDIDDENNKKELERIKSDLKTISEQFITESIKEKKRLNVDDFITKSKSGSSGDSDEQQQQQPSKRLKVDSLQVGSTWMGALFYINTSESYPFSLNIESRVDDINTNESKLEGTIDWPTLEDAKTAFRATLKDDDLKIEEHTQITTTDQVSLPNNYEAKVINGNRPSIKGTIVYSDPADSANPDLKASFNLTFKPSTTSTSSISSSTSTSASSASNTSNGTGSSATSTTPKLDLDYLIAGNQFKGEFEIPYKFNIKITSRKNQQDIEGIVDWVDLKTKTKLKGTLNENDLSITLTETDIISGDGVELPIVYTGTLTSSSDPKVLDLITGQYKVDSGTSSTGKFKLELNC</sequence>
<dbReference type="EMBL" id="JAVFKY010000002">
    <property type="protein sequence ID" value="KAK5581078.1"/>
    <property type="molecule type" value="Genomic_DNA"/>
</dbReference>
<evidence type="ECO:0000313" key="4">
    <source>
        <dbReference type="Proteomes" id="UP001344447"/>
    </source>
</evidence>
<evidence type="ECO:0000313" key="3">
    <source>
        <dbReference type="EMBL" id="KAK5581078.1"/>
    </source>
</evidence>
<feature type="region of interest" description="Disordered" evidence="1">
    <location>
        <begin position="241"/>
        <end position="272"/>
    </location>
</feature>
<dbReference type="SUPFAM" id="SSF52113">
    <property type="entry name" value="BRCT domain"/>
    <property type="match status" value="1"/>
</dbReference>
<dbReference type="SMART" id="SM00292">
    <property type="entry name" value="BRCT"/>
    <property type="match status" value="1"/>
</dbReference>
<evidence type="ECO:0000256" key="1">
    <source>
        <dbReference type="SAM" id="MobiDB-lite"/>
    </source>
</evidence>
<name>A0AAN7U3P3_9MYCE</name>
<dbReference type="Pfam" id="PF16589">
    <property type="entry name" value="BRCT_2"/>
    <property type="match status" value="1"/>
</dbReference>
<dbReference type="Proteomes" id="UP001344447">
    <property type="component" value="Unassembled WGS sequence"/>
</dbReference>
<dbReference type="InterPro" id="IPR001357">
    <property type="entry name" value="BRCT_dom"/>
</dbReference>
<dbReference type="PROSITE" id="PS50172">
    <property type="entry name" value="BRCT"/>
    <property type="match status" value="1"/>
</dbReference>
<accession>A0AAN7U3P3</accession>
<organism evidence="3 4">
    <name type="scientific">Dictyostelium firmibasis</name>
    <dbReference type="NCBI Taxonomy" id="79012"/>
    <lineage>
        <taxon>Eukaryota</taxon>
        <taxon>Amoebozoa</taxon>
        <taxon>Evosea</taxon>
        <taxon>Eumycetozoa</taxon>
        <taxon>Dictyostelia</taxon>
        <taxon>Dictyosteliales</taxon>
        <taxon>Dictyosteliaceae</taxon>
        <taxon>Dictyostelium</taxon>
    </lineage>
</organism>
<keyword evidence="4" id="KW-1185">Reference proteome</keyword>
<proteinExistence type="predicted"/>
<feature type="region of interest" description="Disordered" evidence="1">
    <location>
        <begin position="91"/>
        <end position="113"/>
    </location>
</feature>
<dbReference type="InterPro" id="IPR036420">
    <property type="entry name" value="BRCT_dom_sf"/>
</dbReference>
<protein>
    <recommendedName>
        <fullName evidence="2">BRCT domain-containing protein</fullName>
    </recommendedName>
</protein>
<reference evidence="3 4" key="1">
    <citation type="submission" date="2023-11" db="EMBL/GenBank/DDBJ databases">
        <title>Dfirmibasis_genome.</title>
        <authorList>
            <person name="Edelbroek B."/>
            <person name="Kjellin J."/>
            <person name="Jerlstrom-Hultqvist J."/>
            <person name="Soderbom F."/>
        </authorList>
    </citation>
    <scope>NUCLEOTIDE SEQUENCE [LARGE SCALE GENOMIC DNA]</scope>
    <source>
        <strain evidence="3 4">TNS-C-14</strain>
    </source>
</reference>
<feature type="compositionally biased region" description="Low complexity" evidence="1">
    <location>
        <begin position="91"/>
        <end position="107"/>
    </location>
</feature>
<gene>
    <name evidence="3" type="ORF">RB653_001106</name>
</gene>
<comment type="caution">
    <text evidence="3">The sequence shown here is derived from an EMBL/GenBank/DDBJ whole genome shotgun (WGS) entry which is preliminary data.</text>
</comment>
<dbReference type="Gene3D" id="3.40.50.10190">
    <property type="entry name" value="BRCT domain"/>
    <property type="match status" value="1"/>
</dbReference>